<dbReference type="STRING" id="402600.SAMN05216188_114128"/>
<dbReference type="Pfam" id="PF13424">
    <property type="entry name" value="TPR_12"/>
    <property type="match status" value="1"/>
</dbReference>
<dbReference type="SMART" id="SM00028">
    <property type="entry name" value="TPR"/>
    <property type="match status" value="5"/>
</dbReference>
<dbReference type="GO" id="GO:0043531">
    <property type="term" value="F:ADP binding"/>
    <property type="evidence" value="ECO:0007669"/>
    <property type="project" value="InterPro"/>
</dbReference>
<evidence type="ECO:0000256" key="2">
    <source>
        <dbReference type="ARBA" id="ARBA00023015"/>
    </source>
</evidence>
<dbReference type="GO" id="GO:0003677">
    <property type="term" value="F:DNA binding"/>
    <property type="evidence" value="ECO:0007669"/>
    <property type="project" value="UniProtKB-UniRule"/>
</dbReference>
<dbReference type="PROSITE" id="PS50005">
    <property type="entry name" value="TPR"/>
    <property type="match status" value="2"/>
</dbReference>
<evidence type="ECO:0000256" key="7">
    <source>
        <dbReference type="SAM" id="MobiDB-lite"/>
    </source>
</evidence>
<feature type="region of interest" description="Disordered" evidence="7">
    <location>
        <begin position="911"/>
        <end position="945"/>
    </location>
</feature>
<sequence>MGVDVGLLGEVTAQVDGRTVDLGPAKRRCVLAALAADAGRVVPADRLVEQVWGPDRPRRARAALHSHISRLRRTLLGAAGVGIVLRSGGYLLTVDHADHPVDLHRFRDLRTRARDADDRQAVELLTEAVALWRGEPLTGLTGQWAEAERDRLRQELLATEHDLIDARLRVGQGEELVVELAARAARYPLDERVAGQYLLALHRAGRSADALEYYRQLRDRLVEELGADPGAPLQELHQRILAADSALSTRPGGGVTAPVVVPRQLPAAPSHFTGRETDLAALTAALEQAGRDRTVVISAIGGAGGIGKTWLALTWAHQHAERFPDGRLFVDLHGFSPTQEPMPPEVAIRGFLDALGVDPGRIPTDLHAQAALYRSLVADRRMVVVLDNAVTAEQVVPLLPGSPACTVLITSRSRLASLIDRHGARHLRLDVLTREEARALLAARIGAGNVAAEPEAVDELVESCGGYPLALSITARHAATRPGLPLAEVAAELRELGLEMLDHDTDPAASLPAVLSWSLRRLTDEHRTVFALLGIAPGPDTTLPAVAALTGLPPARARKALSALEDASLVERRPGGRYGMHDLVRAYATTIARQLPHEVRDTALVRVMDFHLHTVHAADHLLNPHRTHPQPGPPAPGVHPHPLPDAAAATAWLEAEHATLLATQRTAAALGRHHVVWHLARALDTFHYRRGHLRDTLAMWRAALDAATHLPNPATRSRTHRHFGHTCARLGLHAEATEHLDQALSLAMRHHDPTEQAHTHRALAYAWEERGDDRRALDHARHALDLYRALGQPVREADALNAVGWCAARLGDFDNARASCVAALTLYRRHHHPAGEATTLDSLGFIAHRTGDHQQAIDHYHQALTLFRTLGDAYQAADSLDNVGHPHTALGQHEQARHVWREALELYREQGRHDDAERVQRQLDDLGPAQESSRPSDAGDNTQNA</sequence>
<dbReference type="InterPro" id="IPR027417">
    <property type="entry name" value="P-loop_NTPase"/>
</dbReference>
<keyword evidence="2" id="KW-0805">Transcription regulation</keyword>
<feature type="repeat" description="TPR" evidence="5">
    <location>
        <begin position="837"/>
        <end position="870"/>
    </location>
</feature>
<dbReference type="Gene3D" id="3.40.50.300">
    <property type="entry name" value="P-loop containing nucleotide triphosphate hydrolases"/>
    <property type="match status" value="1"/>
</dbReference>
<gene>
    <name evidence="9" type="ORF">SAMN05216188_114128</name>
</gene>
<dbReference type="SMART" id="SM01043">
    <property type="entry name" value="BTAD"/>
    <property type="match status" value="1"/>
</dbReference>
<evidence type="ECO:0000313" key="9">
    <source>
        <dbReference type="EMBL" id="SER71588.1"/>
    </source>
</evidence>
<dbReference type="OrthoDB" id="3275754at2"/>
<dbReference type="Pfam" id="PF03704">
    <property type="entry name" value="BTAD"/>
    <property type="match status" value="1"/>
</dbReference>
<feature type="compositionally biased region" description="Polar residues" evidence="7">
    <location>
        <begin position="930"/>
        <end position="945"/>
    </location>
</feature>
<dbReference type="SUPFAM" id="SSF46894">
    <property type="entry name" value="C-terminal effector domain of the bipartite response regulators"/>
    <property type="match status" value="1"/>
</dbReference>
<keyword evidence="5" id="KW-0802">TPR repeat</keyword>
<feature type="compositionally biased region" description="Basic and acidic residues" evidence="7">
    <location>
        <begin position="911"/>
        <end position="924"/>
    </location>
</feature>
<keyword evidence="4" id="KW-0804">Transcription</keyword>
<dbReference type="CDD" id="cd00383">
    <property type="entry name" value="trans_reg_C"/>
    <property type="match status" value="1"/>
</dbReference>
<dbReference type="Gene3D" id="1.25.40.10">
    <property type="entry name" value="Tetratricopeptide repeat domain"/>
    <property type="match status" value="2"/>
</dbReference>
<dbReference type="InterPro" id="IPR001867">
    <property type="entry name" value="OmpR/PhoB-type_DNA-bd"/>
</dbReference>
<name>A0A1H9RFU5_9PSEU</name>
<dbReference type="InterPro" id="IPR051677">
    <property type="entry name" value="AfsR-DnrI-RedD_regulator"/>
</dbReference>
<evidence type="ECO:0000256" key="5">
    <source>
        <dbReference type="PROSITE-ProRule" id="PRU00339"/>
    </source>
</evidence>
<evidence type="ECO:0000256" key="1">
    <source>
        <dbReference type="ARBA" id="ARBA00005820"/>
    </source>
</evidence>
<evidence type="ECO:0000256" key="6">
    <source>
        <dbReference type="PROSITE-ProRule" id="PRU01091"/>
    </source>
</evidence>
<comment type="similarity">
    <text evidence="1">Belongs to the AfsR/DnrI/RedD regulatory family.</text>
</comment>
<dbReference type="GO" id="GO:0000160">
    <property type="term" value="P:phosphorelay signal transduction system"/>
    <property type="evidence" value="ECO:0007669"/>
    <property type="project" value="InterPro"/>
</dbReference>
<evidence type="ECO:0000256" key="3">
    <source>
        <dbReference type="ARBA" id="ARBA00023125"/>
    </source>
</evidence>
<accession>A0A1H9RFU5</accession>
<dbReference type="CDD" id="cd15831">
    <property type="entry name" value="BTAD"/>
    <property type="match status" value="1"/>
</dbReference>
<feature type="repeat" description="TPR" evidence="5">
    <location>
        <begin position="877"/>
        <end position="910"/>
    </location>
</feature>
<evidence type="ECO:0000259" key="8">
    <source>
        <dbReference type="PROSITE" id="PS51755"/>
    </source>
</evidence>
<dbReference type="Pfam" id="PF00486">
    <property type="entry name" value="Trans_reg_C"/>
    <property type="match status" value="1"/>
</dbReference>
<dbReference type="PANTHER" id="PTHR35807">
    <property type="entry name" value="TRANSCRIPTIONAL REGULATOR REDD-RELATED"/>
    <property type="match status" value="1"/>
</dbReference>
<evidence type="ECO:0000313" key="10">
    <source>
        <dbReference type="Proteomes" id="UP000199352"/>
    </source>
</evidence>
<protein>
    <submittedName>
        <fullName evidence="9">DNA-binding transcriptional activator of the SARP family</fullName>
    </submittedName>
</protein>
<dbReference type="AlphaFoldDB" id="A0A1H9RFU5"/>
<dbReference type="SMART" id="SM00862">
    <property type="entry name" value="Trans_reg_C"/>
    <property type="match status" value="1"/>
</dbReference>
<feature type="domain" description="OmpR/PhoB-type" evidence="8">
    <location>
        <begin position="1"/>
        <end position="94"/>
    </location>
</feature>
<dbReference type="InterPro" id="IPR019734">
    <property type="entry name" value="TPR_rpt"/>
</dbReference>
<dbReference type="InterPro" id="IPR016032">
    <property type="entry name" value="Sig_transdc_resp-reg_C-effctor"/>
</dbReference>
<dbReference type="RefSeq" id="WP_089955573.1">
    <property type="nucleotide sequence ID" value="NZ_FOFR01000014.1"/>
</dbReference>
<evidence type="ECO:0000256" key="4">
    <source>
        <dbReference type="ARBA" id="ARBA00023163"/>
    </source>
</evidence>
<dbReference type="SUPFAM" id="SSF52540">
    <property type="entry name" value="P-loop containing nucleoside triphosphate hydrolases"/>
    <property type="match status" value="1"/>
</dbReference>
<dbReference type="InterPro" id="IPR005158">
    <property type="entry name" value="BTAD"/>
</dbReference>
<dbReference type="Proteomes" id="UP000199352">
    <property type="component" value="Unassembled WGS sequence"/>
</dbReference>
<dbReference type="InterPro" id="IPR011990">
    <property type="entry name" value="TPR-like_helical_dom_sf"/>
</dbReference>
<keyword evidence="3 6" id="KW-0238">DNA-binding</keyword>
<reference evidence="10" key="1">
    <citation type="submission" date="2016-10" db="EMBL/GenBank/DDBJ databases">
        <authorList>
            <person name="Varghese N."/>
            <person name="Submissions S."/>
        </authorList>
    </citation>
    <scope>NUCLEOTIDE SEQUENCE [LARGE SCALE GENOMIC DNA]</scope>
    <source>
        <strain evidence="10">CGMCC 4.3525</strain>
    </source>
</reference>
<dbReference type="Gene3D" id="1.10.10.10">
    <property type="entry name" value="Winged helix-like DNA-binding domain superfamily/Winged helix DNA-binding domain"/>
    <property type="match status" value="2"/>
</dbReference>
<dbReference type="EMBL" id="FOFR01000014">
    <property type="protein sequence ID" value="SER71588.1"/>
    <property type="molecule type" value="Genomic_DNA"/>
</dbReference>
<proteinExistence type="inferred from homology"/>
<dbReference type="PROSITE" id="PS51755">
    <property type="entry name" value="OMPR_PHOB"/>
    <property type="match status" value="1"/>
</dbReference>
<organism evidence="9 10">
    <name type="scientific">Lentzea xinjiangensis</name>
    <dbReference type="NCBI Taxonomy" id="402600"/>
    <lineage>
        <taxon>Bacteria</taxon>
        <taxon>Bacillati</taxon>
        <taxon>Actinomycetota</taxon>
        <taxon>Actinomycetes</taxon>
        <taxon>Pseudonocardiales</taxon>
        <taxon>Pseudonocardiaceae</taxon>
        <taxon>Lentzea</taxon>
    </lineage>
</organism>
<dbReference type="InterPro" id="IPR036388">
    <property type="entry name" value="WH-like_DNA-bd_sf"/>
</dbReference>
<feature type="DNA-binding region" description="OmpR/PhoB-type" evidence="6">
    <location>
        <begin position="1"/>
        <end position="94"/>
    </location>
</feature>
<dbReference type="PRINTS" id="PR00364">
    <property type="entry name" value="DISEASERSIST"/>
</dbReference>
<dbReference type="SUPFAM" id="SSF48452">
    <property type="entry name" value="TPR-like"/>
    <property type="match status" value="2"/>
</dbReference>
<dbReference type="PANTHER" id="PTHR35807:SF1">
    <property type="entry name" value="TRANSCRIPTIONAL REGULATOR REDD"/>
    <property type="match status" value="1"/>
</dbReference>
<keyword evidence="10" id="KW-1185">Reference proteome</keyword>
<dbReference type="GO" id="GO:0006355">
    <property type="term" value="P:regulation of DNA-templated transcription"/>
    <property type="evidence" value="ECO:0007669"/>
    <property type="project" value="InterPro"/>
</dbReference>